<dbReference type="InterPro" id="IPR036217">
    <property type="entry name" value="MethylDNA_cys_MeTrfase_DNAb"/>
</dbReference>
<keyword evidence="13" id="KW-1185">Reference proteome</keyword>
<keyword evidence="4 8" id="KW-0808">Transferase</keyword>
<evidence type="ECO:0000256" key="1">
    <source>
        <dbReference type="ARBA" id="ARBA00001286"/>
    </source>
</evidence>
<keyword evidence="3 8" id="KW-0489">Methyltransferase</keyword>
<comment type="function">
    <text evidence="8">Involved in the cellular defense against the biological effects of O6-methylguanine (O6-MeG) and O4-methylthymine (O4-MeT) in DNA. Repairs the methylated nucleobase in DNA by stoichiometrically transferring the methyl group to a cysteine residue in the enzyme. This is a suicide reaction: the enzyme is irreversibly inactivated.</text>
</comment>
<keyword evidence="5 8" id="KW-0227">DNA damage</keyword>
<evidence type="ECO:0000256" key="9">
    <source>
        <dbReference type="SAM" id="SignalP"/>
    </source>
</evidence>
<evidence type="ECO:0000256" key="7">
    <source>
        <dbReference type="ARBA" id="ARBA00049348"/>
    </source>
</evidence>
<dbReference type="PROSITE" id="PS00374">
    <property type="entry name" value="MGMT"/>
    <property type="match status" value="1"/>
</dbReference>
<dbReference type="SUPFAM" id="SSF53155">
    <property type="entry name" value="Methylated DNA-protein cysteine methyltransferase domain"/>
    <property type="match status" value="1"/>
</dbReference>
<dbReference type="InterPro" id="IPR023546">
    <property type="entry name" value="MGMT"/>
</dbReference>
<dbReference type="Gene3D" id="1.10.10.10">
    <property type="entry name" value="Winged helix-like DNA-binding domain superfamily/Winged helix DNA-binding domain"/>
    <property type="match status" value="1"/>
</dbReference>
<dbReference type="CDD" id="cd06445">
    <property type="entry name" value="ATase"/>
    <property type="match status" value="1"/>
</dbReference>
<evidence type="ECO:0000256" key="2">
    <source>
        <dbReference type="ARBA" id="ARBA00022490"/>
    </source>
</evidence>
<reference evidence="12 13" key="1">
    <citation type="submission" date="2021-03" db="EMBL/GenBank/DDBJ databases">
        <title>Isolation and description of Capnocytophaga bilenii sp. nov., a novel Capnocytophaga species, isolated from a gingivitis subject.</title>
        <authorList>
            <person name="Antezack A."/>
            <person name="Monnet-Corti V."/>
            <person name="La Scola B."/>
        </authorList>
    </citation>
    <scope>NUCLEOTIDE SEQUENCE [LARGE SCALE GENOMIC DNA]</scope>
    <source>
        <strain evidence="12 13">Marseille-Q4570</strain>
    </source>
</reference>
<evidence type="ECO:0000256" key="5">
    <source>
        <dbReference type="ARBA" id="ARBA00022763"/>
    </source>
</evidence>
<dbReference type="PANTHER" id="PTHR10815:SF13">
    <property type="entry name" value="METHYLATED-DNA--PROTEIN-CYSTEINE METHYLTRANSFERASE"/>
    <property type="match status" value="1"/>
</dbReference>
<evidence type="ECO:0000259" key="10">
    <source>
        <dbReference type="Pfam" id="PF01035"/>
    </source>
</evidence>
<dbReference type="InterPro" id="IPR001497">
    <property type="entry name" value="MethylDNA_cys_MeTrfase_AS"/>
</dbReference>
<sequence length="169" mass="19125">MKKQKLYTKKLITPVGLLLAMATDNAICLLEFMHNDHWLHSKSQVMQYLNGTDNQKDTPLLLQLEEQLKAYFAKELQSFSLPLVLSGTPFQKEVWNYLLTIPYGETRSYKQQAEAIDKPQSFRAVANANGKNHISILIPCHRVISSDGSLAGYGGGITRKEFLLNLEKN</sequence>
<evidence type="ECO:0000313" key="13">
    <source>
        <dbReference type="Proteomes" id="UP000681610"/>
    </source>
</evidence>
<dbReference type="Pfam" id="PF02870">
    <property type="entry name" value="Methyltransf_1N"/>
    <property type="match status" value="1"/>
</dbReference>
<evidence type="ECO:0000256" key="4">
    <source>
        <dbReference type="ARBA" id="ARBA00022679"/>
    </source>
</evidence>
<name>A0ABS3PUF3_9FLAO</name>
<comment type="subcellular location">
    <subcellularLocation>
        <location evidence="8">Cytoplasm</location>
    </subcellularLocation>
</comment>
<comment type="catalytic activity">
    <reaction evidence="7 8">
        <text>a 6-O-methyl-2'-deoxyguanosine in DNA + L-cysteinyl-[protein] = S-methyl-L-cysteinyl-[protein] + a 2'-deoxyguanosine in DNA</text>
        <dbReference type="Rhea" id="RHEA:24000"/>
        <dbReference type="Rhea" id="RHEA-COMP:10131"/>
        <dbReference type="Rhea" id="RHEA-COMP:10132"/>
        <dbReference type="Rhea" id="RHEA-COMP:11367"/>
        <dbReference type="Rhea" id="RHEA-COMP:11368"/>
        <dbReference type="ChEBI" id="CHEBI:29950"/>
        <dbReference type="ChEBI" id="CHEBI:82612"/>
        <dbReference type="ChEBI" id="CHEBI:85445"/>
        <dbReference type="ChEBI" id="CHEBI:85448"/>
        <dbReference type="EC" id="2.1.1.63"/>
    </reaction>
</comment>
<dbReference type="RefSeq" id="WP_208057439.1">
    <property type="nucleotide sequence ID" value="NZ_JAGDYP010000001.1"/>
</dbReference>
<evidence type="ECO:0000259" key="11">
    <source>
        <dbReference type="Pfam" id="PF02870"/>
    </source>
</evidence>
<dbReference type="InterPro" id="IPR014048">
    <property type="entry name" value="MethylDNA_cys_MeTrfase_DNA-bd"/>
</dbReference>
<dbReference type="NCBIfam" id="TIGR00589">
    <property type="entry name" value="ogt"/>
    <property type="match status" value="1"/>
</dbReference>
<keyword evidence="9" id="KW-0732">Signal</keyword>
<dbReference type="Pfam" id="PF01035">
    <property type="entry name" value="DNA_binding_1"/>
    <property type="match status" value="1"/>
</dbReference>
<gene>
    <name evidence="12" type="ORF">J4N46_00510</name>
</gene>
<dbReference type="InterPro" id="IPR008332">
    <property type="entry name" value="MethylG_MeTrfase_N"/>
</dbReference>
<comment type="miscellaneous">
    <text evidence="8">This enzyme catalyzes only one turnover and therefore is not strictly catalytic. According to one definition, an enzyme is a biocatalyst that acts repeatedly and over many reaction cycles.</text>
</comment>
<evidence type="ECO:0000256" key="3">
    <source>
        <dbReference type="ARBA" id="ARBA00022603"/>
    </source>
</evidence>
<keyword evidence="2 8" id="KW-0963">Cytoplasm</keyword>
<comment type="catalytic activity">
    <reaction evidence="1 8">
        <text>a 4-O-methyl-thymidine in DNA + L-cysteinyl-[protein] = a thymidine in DNA + S-methyl-L-cysteinyl-[protein]</text>
        <dbReference type="Rhea" id="RHEA:53428"/>
        <dbReference type="Rhea" id="RHEA-COMP:10131"/>
        <dbReference type="Rhea" id="RHEA-COMP:10132"/>
        <dbReference type="Rhea" id="RHEA-COMP:13555"/>
        <dbReference type="Rhea" id="RHEA-COMP:13556"/>
        <dbReference type="ChEBI" id="CHEBI:29950"/>
        <dbReference type="ChEBI" id="CHEBI:82612"/>
        <dbReference type="ChEBI" id="CHEBI:137386"/>
        <dbReference type="ChEBI" id="CHEBI:137387"/>
        <dbReference type="EC" id="2.1.1.63"/>
    </reaction>
</comment>
<feature type="chain" id="PRO_5047211788" description="Methylated-DNA--protein-cysteine methyltransferase" evidence="9">
    <location>
        <begin position="27"/>
        <end position="169"/>
    </location>
</feature>
<evidence type="ECO:0000256" key="8">
    <source>
        <dbReference type="HAMAP-Rule" id="MF_00772"/>
    </source>
</evidence>
<dbReference type="PANTHER" id="PTHR10815">
    <property type="entry name" value="METHYLATED-DNA--PROTEIN-CYSTEINE METHYLTRANSFERASE"/>
    <property type="match status" value="1"/>
</dbReference>
<comment type="caution">
    <text evidence="12">The sequence shown here is derived from an EMBL/GenBank/DDBJ whole genome shotgun (WGS) entry which is preliminary data.</text>
</comment>
<dbReference type="HAMAP" id="MF_00772">
    <property type="entry name" value="OGT"/>
    <property type="match status" value="1"/>
</dbReference>
<comment type="similarity">
    <text evidence="8">Belongs to the MGMT family.</text>
</comment>
<dbReference type="Proteomes" id="UP000681610">
    <property type="component" value="Unassembled WGS sequence"/>
</dbReference>
<proteinExistence type="inferred from homology"/>
<dbReference type="SUPFAM" id="SSF46767">
    <property type="entry name" value="Methylated DNA-protein cysteine methyltransferase, C-terminal domain"/>
    <property type="match status" value="1"/>
</dbReference>
<feature type="domain" description="Methylguanine DNA methyltransferase ribonuclease-like" evidence="11">
    <location>
        <begin position="9"/>
        <end position="83"/>
    </location>
</feature>
<feature type="signal peptide" evidence="9">
    <location>
        <begin position="1"/>
        <end position="26"/>
    </location>
</feature>
<accession>A0ABS3PUF3</accession>
<dbReference type="EC" id="2.1.1.63" evidence="8"/>
<dbReference type="Gene3D" id="3.30.160.70">
    <property type="entry name" value="Methylated DNA-protein cysteine methyltransferase domain"/>
    <property type="match status" value="1"/>
</dbReference>
<protein>
    <recommendedName>
        <fullName evidence="8">Methylated-DNA--protein-cysteine methyltransferase</fullName>
        <ecNumber evidence="8">2.1.1.63</ecNumber>
    </recommendedName>
    <alternativeName>
        <fullName evidence="8">6-O-methylguanine-DNA methyltransferase</fullName>
        <shortName evidence="8">MGMT</shortName>
    </alternativeName>
    <alternativeName>
        <fullName evidence="8">O-6-methylguanine-DNA-alkyltransferase</fullName>
    </alternativeName>
</protein>
<feature type="domain" description="Methylated-DNA-[protein]-cysteine S-methyltransferase DNA binding" evidence="10">
    <location>
        <begin position="89"/>
        <end position="168"/>
    </location>
</feature>
<dbReference type="InterPro" id="IPR036631">
    <property type="entry name" value="MGMT_N_sf"/>
</dbReference>
<dbReference type="InterPro" id="IPR036388">
    <property type="entry name" value="WH-like_DNA-bd_sf"/>
</dbReference>
<keyword evidence="6 8" id="KW-0234">DNA repair</keyword>
<dbReference type="EMBL" id="JAGDYP010000001">
    <property type="protein sequence ID" value="MBO1882952.1"/>
    <property type="molecule type" value="Genomic_DNA"/>
</dbReference>
<organism evidence="12 13">
    <name type="scientific">Capnocytophaga bilenii</name>
    <dbReference type="NCBI Taxonomy" id="2819369"/>
    <lineage>
        <taxon>Bacteria</taxon>
        <taxon>Pseudomonadati</taxon>
        <taxon>Bacteroidota</taxon>
        <taxon>Flavobacteriia</taxon>
        <taxon>Flavobacteriales</taxon>
        <taxon>Flavobacteriaceae</taxon>
        <taxon>Capnocytophaga</taxon>
    </lineage>
</organism>
<evidence type="ECO:0000313" key="12">
    <source>
        <dbReference type="EMBL" id="MBO1882952.1"/>
    </source>
</evidence>
<evidence type="ECO:0000256" key="6">
    <source>
        <dbReference type="ARBA" id="ARBA00023204"/>
    </source>
</evidence>
<feature type="active site" description="Nucleophile; methyl group acceptor" evidence="8">
    <location>
        <position position="140"/>
    </location>
</feature>